<dbReference type="InterPro" id="IPR046960">
    <property type="entry name" value="PPR_At4g14850-like_plant"/>
</dbReference>
<dbReference type="InterPro" id="IPR046848">
    <property type="entry name" value="E_motif"/>
</dbReference>
<name>A0AAE1JPI8_9FABA</name>
<dbReference type="FunFam" id="1.25.40.10:FF:000348">
    <property type="entry name" value="Pentatricopeptide repeat-containing protein chloroplastic"/>
    <property type="match status" value="1"/>
</dbReference>
<evidence type="ECO:0000313" key="3">
    <source>
        <dbReference type="EMBL" id="KAK4271963.1"/>
    </source>
</evidence>
<accession>A0AAE1JPI8</accession>
<dbReference type="EMBL" id="JAWXYG010000005">
    <property type="protein sequence ID" value="KAK4271963.1"/>
    <property type="molecule type" value="Genomic_DNA"/>
</dbReference>
<dbReference type="GO" id="GO:0009451">
    <property type="term" value="P:RNA modification"/>
    <property type="evidence" value="ECO:0007669"/>
    <property type="project" value="InterPro"/>
</dbReference>
<dbReference type="Proteomes" id="UP001293593">
    <property type="component" value="Unassembled WGS sequence"/>
</dbReference>
<feature type="repeat" description="PPR" evidence="2">
    <location>
        <begin position="218"/>
        <end position="252"/>
    </location>
</feature>
<dbReference type="NCBIfam" id="TIGR00756">
    <property type="entry name" value="PPR"/>
    <property type="match status" value="4"/>
</dbReference>
<organism evidence="3 4">
    <name type="scientific">Acacia crassicarpa</name>
    <name type="common">northern wattle</name>
    <dbReference type="NCBI Taxonomy" id="499986"/>
    <lineage>
        <taxon>Eukaryota</taxon>
        <taxon>Viridiplantae</taxon>
        <taxon>Streptophyta</taxon>
        <taxon>Embryophyta</taxon>
        <taxon>Tracheophyta</taxon>
        <taxon>Spermatophyta</taxon>
        <taxon>Magnoliopsida</taxon>
        <taxon>eudicotyledons</taxon>
        <taxon>Gunneridae</taxon>
        <taxon>Pentapetalae</taxon>
        <taxon>rosids</taxon>
        <taxon>fabids</taxon>
        <taxon>Fabales</taxon>
        <taxon>Fabaceae</taxon>
        <taxon>Caesalpinioideae</taxon>
        <taxon>mimosoid clade</taxon>
        <taxon>Acacieae</taxon>
        <taxon>Acacia</taxon>
    </lineage>
</organism>
<feature type="repeat" description="PPR" evidence="2">
    <location>
        <begin position="319"/>
        <end position="353"/>
    </location>
</feature>
<dbReference type="AlphaFoldDB" id="A0AAE1JPI8"/>
<dbReference type="GO" id="GO:0003723">
    <property type="term" value="F:RNA binding"/>
    <property type="evidence" value="ECO:0007669"/>
    <property type="project" value="InterPro"/>
</dbReference>
<feature type="repeat" description="PPR" evidence="2">
    <location>
        <begin position="187"/>
        <end position="217"/>
    </location>
</feature>
<dbReference type="PROSITE" id="PS51375">
    <property type="entry name" value="PPR"/>
    <property type="match status" value="5"/>
</dbReference>
<dbReference type="Pfam" id="PF13041">
    <property type="entry name" value="PPR_2"/>
    <property type="match status" value="3"/>
</dbReference>
<dbReference type="PANTHER" id="PTHR47926">
    <property type="entry name" value="PENTATRICOPEPTIDE REPEAT-CONTAINING PROTEIN"/>
    <property type="match status" value="1"/>
</dbReference>
<dbReference type="Pfam" id="PF20431">
    <property type="entry name" value="E_motif"/>
    <property type="match status" value="1"/>
</dbReference>
<dbReference type="InterPro" id="IPR011990">
    <property type="entry name" value="TPR-like_helical_dom_sf"/>
</dbReference>
<reference evidence="3" key="1">
    <citation type="submission" date="2023-10" db="EMBL/GenBank/DDBJ databases">
        <title>Chromosome-level genome of the transformable northern wattle, Acacia crassicarpa.</title>
        <authorList>
            <person name="Massaro I."/>
            <person name="Sinha N.R."/>
            <person name="Poethig S."/>
            <person name="Leichty A.R."/>
        </authorList>
    </citation>
    <scope>NUCLEOTIDE SEQUENCE</scope>
    <source>
        <strain evidence="3">Acra3RX</strain>
        <tissue evidence="3">Leaf</tissue>
    </source>
</reference>
<evidence type="ECO:0000256" key="2">
    <source>
        <dbReference type="PROSITE-ProRule" id="PRU00708"/>
    </source>
</evidence>
<dbReference type="Gene3D" id="1.25.40.10">
    <property type="entry name" value="Tetratricopeptide repeat domain"/>
    <property type="match status" value="3"/>
</dbReference>
<comment type="caution">
    <text evidence="3">The sequence shown here is derived from an EMBL/GenBank/DDBJ whole genome shotgun (WGS) entry which is preliminary data.</text>
</comment>
<evidence type="ECO:0008006" key="5">
    <source>
        <dbReference type="Google" id="ProtNLM"/>
    </source>
</evidence>
<proteinExistence type="predicted"/>
<gene>
    <name evidence="3" type="ORF">QN277_020577</name>
</gene>
<feature type="repeat" description="PPR" evidence="2">
    <location>
        <begin position="81"/>
        <end position="115"/>
    </location>
</feature>
<dbReference type="InterPro" id="IPR002885">
    <property type="entry name" value="PPR_rpt"/>
</dbReference>
<dbReference type="PANTHER" id="PTHR47926:SF537">
    <property type="entry name" value="PENTACOTRIPEPTIDE-REPEAT REGION OF PRORP DOMAIN-CONTAINING PROTEIN"/>
    <property type="match status" value="1"/>
</dbReference>
<keyword evidence="4" id="KW-1185">Reference proteome</keyword>
<feature type="repeat" description="PPR" evidence="2">
    <location>
        <begin position="354"/>
        <end position="384"/>
    </location>
</feature>
<dbReference type="Pfam" id="PF01535">
    <property type="entry name" value="PPR"/>
    <property type="match status" value="3"/>
</dbReference>
<dbReference type="FunFam" id="1.25.40.10:FF:000345">
    <property type="entry name" value="Pentatricopeptide repeat-containing protein"/>
    <property type="match status" value="1"/>
</dbReference>
<evidence type="ECO:0000256" key="1">
    <source>
        <dbReference type="ARBA" id="ARBA00022737"/>
    </source>
</evidence>
<sequence>MVRLPPPQQWQATTNIAATLAGMAESCASMADLKRIHAYALRTHLHQHAVVLGKMFRFAAVSPGGDLFYAHRLFSQIQEPTTFFYNILIRGYSKSSSPSHSIQLFNQMRQSSVTPDEYTFNFLIKSRSRMKLTDPLLVSASDEIHGAVFKFGFSSHLFVDNALIHLYAVRGMPLLARRVFEETVGVDVVSWSGLLVAYVRAGELEVARRVFDEMPERDVVSWTAMISGYSQAKHSTEALDLFWEMTHAGVGPDEVTMVSVISACTNLGDVETGRVIHQYIYENGFGWMVSLCNALIDMFAKCGCMAETWLVFNNMNRKSLVTWNTMITASANHGNADDALKLFEWMRSSGVVPDSVTFLALLVAYTHKGLVDEGVRIFESMQRDYGIEARIEHYGCVVDMLGRAGRLEEAYNLLTNMPIPSNDVVWGALLGACRIYGDVDMGEKVIKKVLELKPDEGGYYILLRDMYNAAGRTVEAHGMREAMLASGATKIPGCSWVDASRVEEGKYQIL</sequence>
<protein>
    <recommendedName>
        <fullName evidence="5">Pentatricopeptide repeat-containing protein</fullName>
    </recommendedName>
</protein>
<evidence type="ECO:0000313" key="4">
    <source>
        <dbReference type="Proteomes" id="UP001293593"/>
    </source>
</evidence>
<keyword evidence="1" id="KW-0677">Repeat</keyword>